<keyword evidence="3" id="KW-1185">Reference proteome</keyword>
<organism evidence="2 3">
    <name type="scientific">Nakamurella multipartita (strain ATCC 700099 / DSM 44233 / CIP 104796 / JCM 9543 / NBRC 105858 / Y-104)</name>
    <name type="common">Microsphaera multipartita</name>
    <dbReference type="NCBI Taxonomy" id="479431"/>
    <lineage>
        <taxon>Bacteria</taxon>
        <taxon>Bacillati</taxon>
        <taxon>Actinomycetota</taxon>
        <taxon>Actinomycetes</taxon>
        <taxon>Nakamurellales</taxon>
        <taxon>Nakamurellaceae</taxon>
        <taxon>Nakamurella</taxon>
    </lineage>
</organism>
<dbReference type="GO" id="GO:0004177">
    <property type="term" value="F:aminopeptidase activity"/>
    <property type="evidence" value="ECO:0007669"/>
    <property type="project" value="TreeGrafter"/>
</dbReference>
<dbReference type="Proteomes" id="UP000002218">
    <property type="component" value="Chromosome"/>
</dbReference>
<dbReference type="OrthoDB" id="9808347at2"/>
<dbReference type="PANTHER" id="PTHR36512:SF3">
    <property type="entry name" value="BLR5678 PROTEIN"/>
    <property type="match status" value="1"/>
</dbReference>
<dbReference type="InterPro" id="IPR016117">
    <property type="entry name" value="ArgJ-like_dom_sf"/>
</dbReference>
<dbReference type="InterPro" id="IPR005321">
    <property type="entry name" value="Peptidase_S58_DmpA"/>
</dbReference>
<dbReference type="AlphaFoldDB" id="C8XKD3"/>
<dbReference type="CDD" id="cd02252">
    <property type="entry name" value="nylC_like"/>
    <property type="match status" value="1"/>
</dbReference>
<dbReference type="KEGG" id="nml:Namu_2319"/>
<proteinExistence type="inferred from homology"/>
<evidence type="ECO:0000256" key="1">
    <source>
        <dbReference type="ARBA" id="ARBA00007068"/>
    </source>
</evidence>
<sequence>MGPGRFNALIDVAGIRVGHHTAIGQGFLTGTTVVLGPDQGMVAGVDVRGGGPATRETDLLAPTASVQRVHAIVLSGGSVFGLSAGSGVVDHLAAARIGLPVGPHPDAVAPIVPGASLFDLGRGGSYTARPDAGFGAAALAQAMADAPGATDRAAGAVQGTVGAGTGAVVGGLKGGIGTASTVLPGGATVAALAAVNAAGTPLDPHTGTLLGAHLLRPEDAPGLPVPDERARAALLAITSPDVAGFGFTEPPPLRHTTLVVVATDASLTKVQCSKLAAVAQNGMARALNPVHTMDDGDIVFAVATEHGPAPDPLTYRQITAEGADVVTRAIARAVLAATGIGTAAGQWPSWTDVVQGLAPPR</sequence>
<evidence type="ECO:0000313" key="3">
    <source>
        <dbReference type="Proteomes" id="UP000002218"/>
    </source>
</evidence>
<comment type="similarity">
    <text evidence="1">Belongs to the peptidase S58 family.</text>
</comment>
<dbReference type="eggNOG" id="COG3191">
    <property type="taxonomic scope" value="Bacteria"/>
</dbReference>
<dbReference type="RefSeq" id="WP_015747585.1">
    <property type="nucleotide sequence ID" value="NC_013235.1"/>
</dbReference>
<protein>
    <submittedName>
        <fullName evidence="2">Peptidase S58 DmpA</fullName>
    </submittedName>
</protein>
<reference evidence="3" key="1">
    <citation type="submission" date="2009-09" db="EMBL/GenBank/DDBJ databases">
        <title>The complete genome of Nakamurella multipartita DSM 44233.</title>
        <authorList>
            <consortium name="US DOE Joint Genome Institute (JGI-PGF)"/>
            <person name="Lucas S."/>
            <person name="Copeland A."/>
            <person name="Lapidus A."/>
            <person name="Glavina del Rio T."/>
            <person name="Dalin E."/>
            <person name="Tice H."/>
            <person name="Bruce D."/>
            <person name="Goodwin L."/>
            <person name="Pitluck S."/>
            <person name="Kyrpides N."/>
            <person name="Mavromatis K."/>
            <person name="Ivanova N."/>
            <person name="Ovchinnikova G."/>
            <person name="Sims D."/>
            <person name="Meincke L."/>
            <person name="Brettin T."/>
            <person name="Detter J.C."/>
            <person name="Han C."/>
            <person name="Larimer F."/>
            <person name="Land M."/>
            <person name="Hauser L."/>
            <person name="Markowitz V."/>
            <person name="Cheng J.-F."/>
            <person name="Hugenholtz P."/>
            <person name="Woyke T."/>
            <person name="Wu D."/>
            <person name="Klenk H.-P."/>
            <person name="Eisen J.A."/>
        </authorList>
    </citation>
    <scope>NUCLEOTIDE SEQUENCE [LARGE SCALE GENOMIC DNA]</scope>
    <source>
        <strain evidence="3">ATCC 700099 / DSM 44233 / CIP 104796 / JCM 9543 / NBRC 105858 / Y-104</strain>
    </source>
</reference>
<dbReference type="HOGENOM" id="CLU_044458_0_0_11"/>
<name>C8XKD3_NAKMY</name>
<reference evidence="2 3" key="2">
    <citation type="journal article" date="2010" name="Stand. Genomic Sci.">
        <title>Complete genome sequence of Nakamurella multipartita type strain (Y-104).</title>
        <authorList>
            <person name="Tice H."/>
            <person name="Mayilraj S."/>
            <person name="Sims D."/>
            <person name="Lapidus A."/>
            <person name="Nolan M."/>
            <person name="Lucas S."/>
            <person name="Glavina Del Rio T."/>
            <person name="Copeland A."/>
            <person name="Cheng J.F."/>
            <person name="Meincke L."/>
            <person name="Bruce D."/>
            <person name="Goodwin L."/>
            <person name="Pitluck S."/>
            <person name="Ivanova N."/>
            <person name="Mavromatis K."/>
            <person name="Ovchinnikova G."/>
            <person name="Pati A."/>
            <person name="Chen A."/>
            <person name="Palaniappan K."/>
            <person name="Land M."/>
            <person name="Hauser L."/>
            <person name="Chang Y.J."/>
            <person name="Jeffries C.D."/>
            <person name="Detter J.C."/>
            <person name="Brettin T."/>
            <person name="Rohde M."/>
            <person name="Goker M."/>
            <person name="Bristow J."/>
            <person name="Eisen J.A."/>
            <person name="Markowitz V."/>
            <person name="Hugenholtz P."/>
            <person name="Kyrpides N.C."/>
            <person name="Klenk H.P."/>
            <person name="Chen F."/>
        </authorList>
    </citation>
    <scope>NUCLEOTIDE SEQUENCE [LARGE SCALE GENOMIC DNA]</scope>
    <source>
        <strain evidence="3">ATCC 700099 / DSM 44233 / CIP 104796 / JCM 9543 / NBRC 105858 / Y-104</strain>
    </source>
</reference>
<dbReference type="PANTHER" id="PTHR36512">
    <property type="entry name" value="D-AMINOPEPTIDASE"/>
    <property type="match status" value="1"/>
</dbReference>
<dbReference type="InParanoid" id="C8XKD3"/>
<dbReference type="STRING" id="479431.Namu_2319"/>
<dbReference type="SUPFAM" id="SSF56266">
    <property type="entry name" value="DmpA/ArgJ-like"/>
    <property type="match status" value="1"/>
</dbReference>
<dbReference type="Gene3D" id="3.60.70.12">
    <property type="entry name" value="L-amino peptidase D-ALA esterase/amidase"/>
    <property type="match status" value="1"/>
</dbReference>
<accession>C8XKD3</accession>
<dbReference type="Pfam" id="PF03576">
    <property type="entry name" value="Peptidase_S58"/>
    <property type="match status" value="1"/>
</dbReference>
<dbReference type="EMBL" id="CP001737">
    <property type="protein sequence ID" value="ACV78695.1"/>
    <property type="molecule type" value="Genomic_DNA"/>
</dbReference>
<evidence type="ECO:0000313" key="2">
    <source>
        <dbReference type="EMBL" id="ACV78695.1"/>
    </source>
</evidence>
<gene>
    <name evidence="2" type="ordered locus">Namu_2319</name>
</gene>